<dbReference type="AlphaFoldDB" id="A0A437R2A6"/>
<protein>
    <recommendedName>
        <fullName evidence="3">Nucleotidyltransferase family protein</fullName>
    </recommendedName>
</protein>
<dbReference type="Proteomes" id="UP000283077">
    <property type="component" value="Unassembled WGS sequence"/>
</dbReference>
<dbReference type="EMBL" id="SACS01000003">
    <property type="protein sequence ID" value="RVU40881.1"/>
    <property type="molecule type" value="Genomic_DNA"/>
</dbReference>
<evidence type="ECO:0008006" key="3">
    <source>
        <dbReference type="Google" id="ProtNLM"/>
    </source>
</evidence>
<name>A0A437R2A6_9GAMM</name>
<dbReference type="OrthoDB" id="5497963at2"/>
<comment type="caution">
    <text evidence="1">The sequence shown here is derived from an EMBL/GenBank/DDBJ whole genome shotgun (WGS) entry which is preliminary data.</text>
</comment>
<dbReference type="RefSeq" id="WP_127697890.1">
    <property type="nucleotide sequence ID" value="NZ_SACS01000003.1"/>
</dbReference>
<proteinExistence type="predicted"/>
<reference evidence="1 2" key="1">
    <citation type="submission" date="2019-01" db="EMBL/GenBank/DDBJ databases">
        <authorList>
            <person name="Chen W.-M."/>
        </authorList>
    </citation>
    <scope>NUCLEOTIDE SEQUENCE [LARGE SCALE GENOMIC DNA]</scope>
    <source>
        <strain evidence="1 2">KYPC3</strain>
    </source>
</reference>
<organism evidence="1 2">
    <name type="scientific">Rheinheimera riviphila</name>
    <dbReference type="NCBI Taxonomy" id="1834037"/>
    <lineage>
        <taxon>Bacteria</taxon>
        <taxon>Pseudomonadati</taxon>
        <taxon>Pseudomonadota</taxon>
        <taxon>Gammaproteobacteria</taxon>
        <taxon>Chromatiales</taxon>
        <taxon>Chromatiaceae</taxon>
        <taxon>Rheinheimera</taxon>
    </lineage>
</organism>
<accession>A0A437R2A6</accession>
<keyword evidence="2" id="KW-1185">Reference proteome</keyword>
<dbReference type="Pfam" id="PF14907">
    <property type="entry name" value="NTP_transf_5"/>
    <property type="match status" value="1"/>
</dbReference>
<sequence length="370" mass="42849">MTPVCLQLLQNPAKFIEHANAQIWTDLIHQAREQALLGSCYFLLQDAGLYDAIPEKVKTHLYSGYIYAQKQKISLIKEMLKLEPFFSDAPYPCVLLKGCAYRLTELAMARGRVFSDIDILVPQQQFPDALQRLNEAGFIEFGMSDYDRRYYLRWSHQHPPLIHYLRGVSIDLHHHIYPVSSQENILIEPMLRQSIPLAGSSFAVPTKALMFVHACVHLFYQDETHKLVKDLWDLYQLYLDAIAEGEANIVQAATDLNAQAAVYYAFDVLEWLFQINVSALALTQLKPFANHSQRRSMRWLLTQLFNPQSSWHRLAHIWWAIRGHLLKMGPMTLLYHSVAKSVEQYRERRIHTAQQQQQDALTKPKDAGFQ</sequence>
<evidence type="ECO:0000313" key="1">
    <source>
        <dbReference type="EMBL" id="RVU40881.1"/>
    </source>
</evidence>
<gene>
    <name evidence="1" type="ORF">EOE67_04715</name>
</gene>
<dbReference type="InterPro" id="IPR039498">
    <property type="entry name" value="NTP_transf_5"/>
</dbReference>
<evidence type="ECO:0000313" key="2">
    <source>
        <dbReference type="Proteomes" id="UP000283077"/>
    </source>
</evidence>